<feature type="transmembrane region" description="Helical" evidence="1">
    <location>
        <begin position="12"/>
        <end position="28"/>
    </location>
</feature>
<keyword evidence="1" id="KW-0812">Transmembrane</keyword>
<reference evidence="2" key="1">
    <citation type="journal article" date="2020" name="bioRxiv">
        <title>A rank-normalized archaeal taxonomy based on genome phylogeny resolves widespread incomplete and uneven classifications.</title>
        <authorList>
            <person name="Rinke C."/>
            <person name="Chuvochina M."/>
            <person name="Mussig A.J."/>
            <person name="Chaumeil P.-A."/>
            <person name="Waite D.W."/>
            <person name="Whitman W.B."/>
            <person name="Parks D.H."/>
            <person name="Hugenholtz P."/>
        </authorList>
    </citation>
    <scope>NUCLEOTIDE SEQUENCE</scope>
    <source>
        <strain evidence="2">UBA12518</strain>
    </source>
</reference>
<evidence type="ECO:0000313" key="3">
    <source>
        <dbReference type="Proteomes" id="UP000600363"/>
    </source>
</evidence>
<feature type="transmembrane region" description="Helical" evidence="1">
    <location>
        <begin position="125"/>
        <end position="151"/>
    </location>
</feature>
<comment type="caution">
    <text evidence="2">The sequence shown here is derived from an EMBL/GenBank/DDBJ whole genome shotgun (WGS) entry which is preliminary data.</text>
</comment>
<dbReference type="Pfam" id="PF06695">
    <property type="entry name" value="Sm_multidrug_ex"/>
    <property type="match status" value="1"/>
</dbReference>
<feature type="transmembrane region" description="Helical" evidence="1">
    <location>
        <begin position="157"/>
        <end position="175"/>
    </location>
</feature>
<organism evidence="2 3">
    <name type="scientific">Methermicoccus shengliensis</name>
    <dbReference type="NCBI Taxonomy" id="660064"/>
    <lineage>
        <taxon>Archaea</taxon>
        <taxon>Methanobacteriati</taxon>
        <taxon>Methanobacteriota</taxon>
        <taxon>Stenosarchaea group</taxon>
        <taxon>Methanomicrobia</taxon>
        <taxon>Methanosarcinales</taxon>
        <taxon>Methermicoccaceae</taxon>
        <taxon>Methermicoccus</taxon>
    </lineage>
</organism>
<dbReference type="AlphaFoldDB" id="A0A832RT97"/>
<dbReference type="RefSeq" id="WP_276624382.1">
    <property type="nucleotide sequence ID" value="NZ_DUIH01000012.1"/>
</dbReference>
<evidence type="ECO:0000313" key="2">
    <source>
        <dbReference type="EMBL" id="HIH69790.1"/>
    </source>
</evidence>
<name>A0A832RT97_9EURY</name>
<gene>
    <name evidence="2" type="ORF">HA299_04110</name>
</gene>
<protein>
    <submittedName>
        <fullName evidence="2">Small multi-drug export protein</fullName>
    </submittedName>
</protein>
<dbReference type="EMBL" id="DUIH01000012">
    <property type="protein sequence ID" value="HIH69790.1"/>
    <property type="molecule type" value="Genomic_DNA"/>
</dbReference>
<sequence>MEIKRGDVQVAILKLFLPFVFGGLLLAIEDFVSGERWPQVYSLMALYFVPPFGKESVIPLAIALGLHPLHIALTLASMDAITSLFVLWNFPLFSRLPLMRGVIRKVEDWSEQFFGRHSWARKFTYLSLFLFVLVPAQGSGGVSAAILGYILSLDSRRVWVVIVLASLLSCLLLAYSTNGILSILS</sequence>
<keyword evidence="1" id="KW-1133">Transmembrane helix</keyword>
<proteinExistence type="predicted"/>
<evidence type="ECO:0000256" key="1">
    <source>
        <dbReference type="SAM" id="Phobius"/>
    </source>
</evidence>
<feature type="transmembrane region" description="Helical" evidence="1">
    <location>
        <begin position="69"/>
        <end position="90"/>
    </location>
</feature>
<dbReference type="Proteomes" id="UP000600363">
    <property type="component" value="Unassembled WGS sequence"/>
</dbReference>
<dbReference type="InterPro" id="IPR009577">
    <property type="entry name" value="Sm_multidrug_ex"/>
</dbReference>
<keyword evidence="1" id="KW-0472">Membrane</keyword>
<accession>A0A832RT97</accession>